<proteinExistence type="predicted"/>
<sequence>MLRHIHMIVKCIVCTCLLVALASLIQHSADAKESSKLNIELGSTSDKVRKWGMLSPNIGHRTGKVQGDDWIAIAPEDKQEFLVFGPYVDDLDIGEWTATWSMKVSSSINASSKIARLEVYDPDSNEVLAFQELTGYQLSKSQSYQDFYLKFMKTKPKQRLEFRVFWYGETTLQVNHVAVHQAAKLDFIKSWKMSDPALGHRIGRADGEGWSANMQQDKEGFLSFGPYVKNLPLGAWKVSFPLIIDNNSADNAKIVRLEVYDPDADEILSSREVTRQQFLYSNVTQYFELPFDNISTDCRLEFRIYWYGVAKVTAKDISIGKSTNIVYKKTWSLSEPVIGHGTGRLDEEGWSANTQQDSEGFLTFGPYVKDVPVGTWEINWPLMIDNHSADNAIVVRLEVFDVDADEILSFREIGRQEFERPYEYKSFNLRFVQVNPSHRLEFRTYWYGNAFIKMRNLQMKGTYPSSFGKAWNMSDPAMGHRTGKLIENAWVVEPQQDQSGYMSFGPYEKGMEIGTWISTWSMKLKNSSDSKDPVVRLDIYDTDTGEIIQQKDVYQEQFIINHFQDLNVQFRNEHPGHALEFRVYWYGKHPVELKSIKVNKTRVLDEYVYDKNGRLMQWIGADGRNKYYRYDKNGNILRVIDME</sequence>
<dbReference type="EMBL" id="JAVYAA010000001">
    <property type="protein sequence ID" value="MDT8975079.1"/>
    <property type="molecule type" value="Genomic_DNA"/>
</dbReference>
<feature type="chain" id="PRO_5042486648" evidence="1">
    <location>
        <begin position="32"/>
        <end position="643"/>
    </location>
</feature>
<keyword evidence="1" id="KW-0732">Signal</keyword>
<reference evidence="3" key="1">
    <citation type="submission" date="2023-09" db="EMBL/GenBank/DDBJ databases">
        <title>Paenibacillus sp. chi10 Genome sequencing and assembly.</title>
        <authorList>
            <person name="Kim I."/>
        </authorList>
    </citation>
    <scope>NUCLEOTIDE SEQUENCE [LARGE SCALE GENOMIC DNA]</scope>
    <source>
        <strain evidence="3">chi10</strain>
    </source>
</reference>
<comment type="caution">
    <text evidence="2">The sequence shown here is derived from an EMBL/GenBank/DDBJ whole genome shotgun (WGS) entry which is preliminary data.</text>
</comment>
<evidence type="ECO:0000313" key="3">
    <source>
        <dbReference type="Proteomes" id="UP001250538"/>
    </source>
</evidence>
<protein>
    <submittedName>
        <fullName evidence="2">RHS repeat domain-containing protein</fullName>
    </submittedName>
</protein>
<evidence type="ECO:0000256" key="1">
    <source>
        <dbReference type="SAM" id="SignalP"/>
    </source>
</evidence>
<keyword evidence="3" id="KW-1185">Reference proteome</keyword>
<name>A0AAJ2JSX8_9BACL</name>
<organism evidence="2 3">
    <name type="scientific">Paenibacillus suaedae</name>
    <dbReference type="NCBI Taxonomy" id="3077233"/>
    <lineage>
        <taxon>Bacteria</taxon>
        <taxon>Bacillati</taxon>
        <taxon>Bacillota</taxon>
        <taxon>Bacilli</taxon>
        <taxon>Bacillales</taxon>
        <taxon>Paenibacillaceae</taxon>
        <taxon>Paenibacillus</taxon>
    </lineage>
</organism>
<gene>
    <name evidence="2" type="ORF">RQP50_02340</name>
</gene>
<evidence type="ECO:0000313" key="2">
    <source>
        <dbReference type="EMBL" id="MDT8975079.1"/>
    </source>
</evidence>
<accession>A0AAJ2JSX8</accession>
<feature type="signal peptide" evidence="1">
    <location>
        <begin position="1"/>
        <end position="31"/>
    </location>
</feature>
<dbReference type="Proteomes" id="UP001250538">
    <property type="component" value="Unassembled WGS sequence"/>
</dbReference>
<dbReference type="AlphaFoldDB" id="A0AAJ2JSX8"/>
<dbReference type="RefSeq" id="WP_315742942.1">
    <property type="nucleotide sequence ID" value="NZ_JAVYAA010000001.1"/>
</dbReference>